<reference evidence="3" key="1">
    <citation type="submission" date="2016-04" db="UniProtKB">
        <authorList>
            <consortium name="WormBaseParasite"/>
        </authorList>
    </citation>
    <scope>IDENTIFICATION</scope>
</reference>
<protein>
    <submittedName>
        <fullName evidence="3">MSP domain-containing protein</fullName>
    </submittedName>
</protein>
<evidence type="ECO:0000313" key="3">
    <source>
        <dbReference type="WBParaSite" id="ACOC_0001153701-mRNA-1"/>
    </source>
</evidence>
<name>A0A158PLM4_ANGCS</name>
<evidence type="ECO:0000313" key="1">
    <source>
        <dbReference type="EMBL" id="VDM63123.1"/>
    </source>
</evidence>
<keyword evidence="2" id="KW-1185">Reference proteome</keyword>
<dbReference type="AlphaFoldDB" id="A0A158PLM4"/>
<dbReference type="Proteomes" id="UP000267027">
    <property type="component" value="Unassembled WGS sequence"/>
</dbReference>
<dbReference type="EMBL" id="UYYA01004721">
    <property type="protein sequence ID" value="VDM63123.1"/>
    <property type="molecule type" value="Genomic_DNA"/>
</dbReference>
<dbReference type="WBParaSite" id="ACOC_0001153701-mRNA-1">
    <property type="protein sequence ID" value="ACOC_0001153701-mRNA-1"/>
    <property type="gene ID" value="ACOC_0001153701"/>
</dbReference>
<reference evidence="1 2" key="2">
    <citation type="submission" date="2018-11" db="EMBL/GenBank/DDBJ databases">
        <authorList>
            <consortium name="Pathogen Informatics"/>
        </authorList>
    </citation>
    <scope>NUCLEOTIDE SEQUENCE [LARGE SCALE GENOMIC DNA]</scope>
    <source>
        <strain evidence="1 2">Costa Rica</strain>
    </source>
</reference>
<proteinExistence type="predicted"/>
<sequence length="162" mass="18123">MDSQLSREDNSKELRVIPPSVQERKTGCKTVIIYLEEAGGAKYLFPGCSVRQAVSEPSLDKNSKEQSSENIAVVGCRVDNANSSRADEAELLPAAREAAIAAQHDRRVQWDILAEDVSVITRRFEQLLQKEQTQQQVPRAVRRSTVGCEHLLHSKEVSKQRP</sequence>
<organism evidence="3">
    <name type="scientific">Angiostrongylus costaricensis</name>
    <name type="common">Nematode worm</name>
    <dbReference type="NCBI Taxonomy" id="334426"/>
    <lineage>
        <taxon>Eukaryota</taxon>
        <taxon>Metazoa</taxon>
        <taxon>Ecdysozoa</taxon>
        <taxon>Nematoda</taxon>
        <taxon>Chromadorea</taxon>
        <taxon>Rhabditida</taxon>
        <taxon>Rhabditina</taxon>
        <taxon>Rhabditomorpha</taxon>
        <taxon>Strongyloidea</taxon>
        <taxon>Metastrongylidae</taxon>
        <taxon>Angiostrongylus</taxon>
    </lineage>
</organism>
<evidence type="ECO:0000313" key="2">
    <source>
        <dbReference type="Proteomes" id="UP000267027"/>
    </source>
</evidence>
<gene>
    <name evidence="1" type="ORF">ACOC_LOCUS11538</name>
</gene>
<accession>A0A158PLM4</accession>